<sequence>MVTNESGVACGSYSLAFIKNLITDTTMEPYKTLFIHYVKNKYTKCASIGIEMHNYIYLDNYDNFNGCIQLHENLPSFVAFLIMFKTRKIPQQLT</sequence>
<reference evidence="1 2" key="1">
    <citation type="submission" date="2020-09" db="EMBL/GenBank/DDBJ databases">
        <title>De no assembly of potato wild relative species, Solanum commersonii.</title>
        <authorList>
            <person name="Cho K."/>
        </authorList>
    </citation>
    <scope>NUCLEOTIDE SEQUENCE [LARGE SCALE GENOMIC DNA]</scope>
    <source>
        <strain evidence="1">LZ3.2</strain>
        <tissue evidence="1">Leaf</tissue>
    </source>
</reference>
<dbReference type="Proteomes" id="UP000824120">
    <property type="component" value="Chromosome 9"/>
</dbReference>
<comment type="caution">
    <text evidence="1">The sequence shown here is derived from an EMBL/GenBank/DDBJ whole genome shotgun (WGS) entry which is preliminary data.</text>
</comment>
<evidence type="ECO:0000313" key="1">
    <source>
        <dbReference type="EMBL" id="KAG5585105.1"/>
    </source>
</evidence>
<name>A0A9J5X9U0_SOLCO</name>
<accession>A0A9J5X9U0</accession>
<organism evidence="1 2">
    <name type="scientific">Solanum commersonii</name>
    <name type="common">Commerson's wild potato</name>
    <name type="synonym">Commerson's nightshade</name>
    <dbReference type="NCBI Taxonomy" id="4109"/>
    <lineage>
        <taxon>Eukaryota</taxon>
        <taxon>Viridiplantae</taxon>
        <taxon>Streptophyta</taxon>
        <taxon>Embryophyta</taxon>
        <taxon>Tracheophyta</taxon>
        <taxon>Spermatophyta</taxon>
        <taxon>Magnoliopsida</taxon>
        <taxon>eudicotyledons</taxon>
        <taxon>Gunneridae</taxon>
        <taxon>Pentapetalae</taxon>
        <taxon>asterids</taxon>
        <taxon>lamiids</taxon>
        <taxon>Solanales</taxon>
        <taxon>Solanaceae</taxon>
        <taxon>Solanoideae</taxon>
        <taxon>Solaneae</taxon>
        <taxon>Solanum</taxon>
    </lineage>
</organism>
<keyword evidence="2" id="KW-1185">Reference proteome</keyword>
<evidence type="ECO:0000313" key="2">
    <source>
        <dbReference type="Proteomes" id="UP000824120"/>
    </source>
</evidence>
<dbReference type="AlphaFoldDB" id="A0A9J5X9U0"/>
<dbReference type="EMBL" id="JACXVP010000009">
    <property type="protein sequence ID" value="KAG5585105.1"/>
    <property type="molecule type" value="Genomic_DNA"/>
</dbReference>
<proteinExistence type="predicted"/>
<protein>
    <submittedName>
        <fullName evidence="1">Uncharacterized protein</fullName>
    </submittedName>
</protein>
<gene>
    <name evidence="1" type="ORF">H5410_045539</name>
</gene>